<feature type="domain" description="DUF2169" evidence="1">
    <location>
        <begin position="39"/>
        <end position="354"/>
    </location>
</feature>
<reference evidence="2 3" key="1">
    <citation type="submission" date="2020-08" db="EMBL/GenBank/DDBJ databases">
        <title>Genomic Encyclopedia of Type Strains, Phase IV (KMG-V): Genome sequencing to study the core and pangenomes of soil and plant-associated prokaryotes.</title>
        <authorList>
            <person name="Whitman W."/>
        </authorList>
    </citation>
    <scope>NUCLEOTIDE SEQUENCE [LARGE SCALE GENOMIC DNA]</scope>
    <source>
        <strain evidence="2 3">34/80</strain>
    </source>
</reference>
<sequence>MAEPASPIPEPRLVQLRNATPFPHFQFDKMGKGRRFHDVVVVCASFVLAPWRLEPAAFHRGPVFADEPWDADHATLSSLRAATDVLLRKPGADVYVTGTAHALRWTPSSEWHAQLLVRRQEETLLHKALRLTGPRHWSWHEDAAQRGLSDSQPTLAVPLRYELAYGGWGFERGDDEKAQPRTHAANPCGTGWFGSAAREDHPGARHAAGQPFFGPQIEYAGAPLQHANQEDAQPAGFGPIARFWQPRLALAGTYDDAWLQRHAGQPYMDYADDFDERFFQYAPADQVVAGGLRGDESVRMSGFFASAPHIEFQLPQLWIEALCRDGDGTERSEAMRLDTVHVDLDEMLVHLTWRLTLDQALDTVAVDLFHRQLAEVIATDGNARQEEVSA</sequence>
<evidence type="ECO:0000313" key="2">
    <source>
        <dbReference type="EMBL" id="MBB4225232.1"/>
    </source>
</evidence>
<dbReference type="Pfam" id="PF09937">
    <property type="entry name" value="DUF2169"/>
    <property type="match status" value="1"/>
</dbReference>
<dbReference type="AlphaFoldDB" id="A0A840FWV1"/>
<organism evidence="2 3">
    <name type="scientific">Variovorax guangxiensis</name>
    <dbReference type="NCBI Taxonomy" id="1775474"/>
    <lineage>
        <taxon>Bacteria</taxon>
        <taxon>Pseudomonadati</taxon>
        <taxon>Pseudomonadota</taxon>
        <taxon>Betaproteobacteria</taxon>
        <taxon>Burkholderiales</taxon>
        <taxon>Comamonadaceae</taxon>
        <taxon>Variovorax</taxon>
    </lineage>
</organism>
<gene>
    <name evidence="2" type="ORF">GGD71_006042</name>
</gene>
<dbReference type="EMBL" id="JACIFZ010000011">
    <property type="protein sequence ID" value="MBB4225232.1"/>
    <property type="molecule type" value="Genomic_DNA"/>
</dbReference>
<evidence type="ECO:0000259" key="1">
    <source>
        <dbReference type="Pfam" id="PF09937"/>
    </source>
</evidence>
<accession>A0A840FWV1</accession>
<proteinExistence type="predicted"/>
<dbReference type="RefSeq" id="WP_184642055.1">
    <property type="nucleotide sequence ID" value="NZ_JACIFZ010000011.1"/>
</dbReference>
<evidence type="ECO:0000313" key="3">
    <source>
        <dbReference type="Proteomes" id="UP000524450"/>
    </source>
</evidence>
<dbReference type="Proteomes" id="UP000524450">
    <property type="component" value="Unassembled WGS sequence"/>
</dbReference>
<name>A0A840FWV1_9BURK</name>
<dbReference type="InterPro" id="IPR018683">
    <property type="entry name" value="DUF2169"/>
</dbReference>
<protein>
    <recommendedName>
        <fullName evidence="1">DUF2169 domain-containing protein</fullName>
    </recommendedName>
</protein>
<comment type="caution">
    <text evidence="2">The sequence shown here is derived from an EMBL/GenBank/DDBJ whole genome shotgun (WGS) entry which is preliminary data.</text>
</comment>